<feature type="compositionally biased region" description="Acidic residues" evidence="1">
    <location>
        <begin position="128"/>
        <end position="141"/>
    </location>
</feature>
<feature type="compositionally biased region" description="Basic and acidic residues" evidence="1">
    <location>
        <begin position="241"/>
        <end position="271"/>
    </location>
</feature>
<protein>
    <submittedName>
        <fullName evidence="5">Midasin</fullName>
    </submittedName>
</protein>
<reference evidence="5" key="1">
    <citation type="submission" date="2017-02" db="UniProtKB">
        <authorList>
            <consortium name="WormBaseParasite"/>
        </authorList>
    </citation>
    <scope>IDENTIFICATION</scope>
</reference>
<keyword evidence="2" id="KW-0812">Transmembrane</keyword>
<feature type="region of interest" description="Disordered" evidence="1">
    <location>
        <begin position="121"/>
        <end position="141"/>
    </location>
</feature>
<dbReference type="EMBL" id="UYSL01001702">
    <property type="protein sequence ID" value="VDL65427.1"/>
    <property type="molecule type" value="Genomic_DNA"/>
</dbReference>
<dbReference type="STRING" id="27835.A0A0N4XH35"/>
<sequence>MQCPAMAFDSGVKNLIDEDTLSTKQCLDCSQCTSSGYSVCLRIQTSRASRLEEGRTACSCAHSMPANCHNSHDSSRQPANISMKSYNICYMSEHCEGDTVSSDDGQHLCTNAIMLNITVGGVTGNEEPRDDDYEHSEDYDQYDDDLPEEVEIDREIFAGADEVHVYYVVDVNRPRQYSAKGGSSNAIHDTKTSVESEILKYDLKSGYQAEAEELPVPADTKEEDEDVSEEQGGTEFFENDESTKNDGDNQLDDKKDEDKNDNNGEEKAKEDEANEGQNPEEEKQLETDEDAKNDDASEENDEEKDEKNEEDEEKKEEEEQADDDENKEVADSEEKTNEDEQNENKNEEKEGEEKEDDNEEDDEKEEENDTSIEKQHDNDDSQEDDEKELSFTQRIVKDKGMLARWVFGITIAVCLLFILCVCTFRRRCCKQKVR</sequence>
<dbReference type="OMA" id="TGHENAD"/>
<evidence type="ECO:0000256" key="1">
    <source>
        <dbReference type="SAM" id="MobiDB-lite"/>
    </source>
</evidence>
<feature type="region of interest" description="Disordered" evidence="1">
    <location>
        <begin position="212"/>
        <end position="387"/>
    </location>
</feature>
<organism evidence="5">
    <name type="scientific">Nippostrongylus brasiliensis</name>
    <name type="common">Rat hookworm</name>
    <dbReference type="NCBI Taxonomy" id="27835"/>
    <lineage>
        <taxon>Eukaryota</taxon>
        <taxon>Metazoa</taxon>
        <taxon>Ecdysozoa</taxon>
        <taxon>Nematoda</taxon>
        <taxon>Chromadorea</taxon>
        <taxon>Rhabditida</taxon>
        <taxon>Rhabditina</taxon>
        <taxon>Rhabditomorpha</taxon>
        <taxon>Strongyloidea</taxon>
        <taxon>Heligmosomidae</taxon>
        <taxon>Nippostrongylus</taxon>
    </lineage>
</organism>
<keyword evidence="2" id="KW-1133">Transmembrane helix</keyword>
<reference evidence="3 4" key="2">
    <citation type="submission" date="2018-11" db="EMBL/GenBank/DDBJ databases">
        <authorList>
            <consortium name="Pathogen Informatics"/>
        </authorList>
    </citation>
    <scope>NUCLEOTIDE SEQUENCE [LARGE SCALE GENOMIC DNA]</scope>
</reference>
<name>A0A0N4XH35_NIPBR</name>
<feature type="transmembrane region" description="Helical" evidence="2">
    <location>
        <begin position="402"/>
        <end position="424"/>
    </location>
</feature>
<dbReference type="AlphaFoldDB" id="A0A0N4XH35"/>
<keyword evidence="4" id="KW-1185">Reference proteome</keyword>
<feature type="compositionally biased region" description="Basic and acidic residues" evidence="1">
    <location>
        <begin position="342"/>
        <end position="352"/>
    </location>
</feature>
<feature type="compositionally biased region" description="Acidic residues" evidence="1">
    <location>
        <begin position="353"/>
        <end position="370"/>
    </location>
</feature>
<dbReference type="WBParaSite" id="NBR_0000183701-mRNA-1">
    <property type="protein sequence ID" value="NBR_0000183701-mRNA-1"/>
    <property type="gene ID" value="NBR_0000183701"/>
</dbReference>
<gene>
    <name evidence="3" type="ORF">NBR_LOCUS1838</name>
</gene>
<evidence type="ECO:0000313" key="3">
    <source>
        <dbReference type="EMBL" id="VDL65427.1"/>
    </source>
</evidence>
<feature type="compositionally biased region" description="Acidic residues" evidence="1">
    <location>
        <begin position="287"/>
        <end position="326"/>
    </location>
</feature>
<keyword evidence="2" id="KW-0472">Membrane</keyword>
<evidence type="ECO:0000256" key="2">
    <source>
        <dbReference type="SAM" id="Phobius"/>
    </source>
</evidence>
<accession>A0A0N4XH35</accession>
<evidence type="ECO:0000313" key="4">
    <source>
        <dbReference type="Proteomes" id="UP000271162"/>
    </source>
</evidence>
<evidence type="ECO:0000313" key="5">
    <source>
        <dbReference type="WBParaSite" id="NBR_0000183701-mRNA-1"/>
    </source>
</evidence>
<dbReference type="Proteomes" id="UP000271162">
    <property type="component" value="Unassembled WGS sequence"/>
</dbReference>
<proteinExistence type="predicted"/>